<dbReference type="GO" id="GO:0016712">
    <property type="term" value="F:oxidoreductase activity, acting on paired donors, with incorporation or reduction of molecular oxygen, reduced flavin or flavoprotein as one donor, and incorporation of one atom of oxygen"/>
    <property type="evidence" value="ECO:0007669"/>
    <property type="project" value="TreeGrafter"/>
</dbReference>
<name>A0A9J6H6X1_HAELO</name>
<comment type="caution">
    <text evidence="6">The sequence shown here is derived from an EMBL/GenBank/DDBJ whole genome shotgun (WGS) entry which is preliminary data.</text>
</comment>
<dbReference type="PANTHER" id="PTHR24300:SF375">
    <property type="entry name" value="CYTOCHROME P450 FAMILY"/>
    <property type="match status" value="1"/>
</dbReference>
<evidence type="ECO:0000256" key="3">
    <source>
        <dbReference type="ARBA" id="ARBA00023004"/>
    </source>
</evidence>
<dbReference type="Pfam" id="PF06869">
    <property type="entry name" value="DUF1258"/>
    <property type="match status" value="1"/>
</dbReference>
<dbReference type="OrthoDB" id="6486579at2759"/>
<feature type="region of interest" description="Disordered" evidence="5">
    <location>
        <begin position="18"/>
        <end position="66"/>
    </location>
</feature>
<keyword evidence="3" id="KW-0408">Iron</keyword>
<protein>
    <recommendedName>
        <fullName evidence="8">Cytochrome P450</fullName>
    </recommendedName>
</protein>
<keyword evidence="7" id="KW-1185">Reference proteome</keyword>
<dbReference type="GO" id="GO:0006082">
    <property type="term" value="P:organic acid metabolic process"/>
    <property type="evidence" value="ECO:0007669"/>
    <property type="project" value="TreeGrafter"/>
</dbReference>
<comment type="similarity">
    <text evidence="1">Belongs to the cytochrome P450 family.</text>
</comment>
<reference evidence="6 7" key="1">
    <citation type="journal article" date="2020" name="Cell">
        <title>Large-Scale Comparative Analyses of Tick Genomes Elucidate Their Genetic Diversity and Vector Capacities.</title>
        <authorList>
            <consortium name="Tick Genome and Microbiome Consortium (TIGMIC)"/>
            <person name="Jia N."/>
            <person name="Wang J."/>
            <person name="Shi W."/>
            <person name="Du L."/>
            <person name="Sun Y."/>
            <person name="Zhan W."/>
            <person name="Jiang J.F."/>
            <person name="Wang Q."/>
            <person name="Zhang B."/>
            <person name="Ji P."/>
            <person name="Bell-Sakyi L."/>
            <person name="Cui X.M."/>
            <person name="Yuan T.T."/>
            <person name="Jiang B.G."/>
            <person name="Yang W.F."/>
            <person name="Lam T.T."/>
            <person name="Chang Q.C."/>
            <person name="Ding S.J."/>
            <person name="Wang X.J."/>
            <person name="Zhu J.G."/>
            <person name="Ruan X.D."/>
            <person name="Zhao L."/>
            <person name="Wei J.T."/>
            <person name="Ye R.Z."/>
            <person name="Que T.C."/>
            <person name="Du C.H."/>
            <person name="Zhou Y.H."/>
            <person name="Cheng J.X."/>
            <person name="Dai P.F."/>
            <person name="Guo W.B."/>
            <person name="Han X.H."/>
            <person name="Huang E.J."/>
            <person name="Li L.F."/>
            <person name="Wei W."/>
            <person name="Gao Y.C."/>
            <person name="Liu J.Z."/>
            <person name="Shao H.Z."/>
            <person name="Wang X."/>
            <person name="Wang C.C."/>
            <person name="Yang T.C."/>
            <person name="Huo Q.B."/>
            <person name="Li W."/>
            <person name="Chen H.Y."/>
            <person name="Chen S.E."/>
            <person name="Zhou L.G."/>
            <person name="Ni X.B."/>
            <person name="Tian J.H."/>
            <person name="Sheng Y."/>
            <person name="Liu T."/>
            <person name="Pan Y.S."/>
            <person name="Xia L.Y."/>
            <person name="Li J."/>
            <person name="Zhao F."/>
            <person name="Cao W.C."/>
        </authorList>
    </citation>
    <scope>NUCLEOTIDE SEQUENCE [LARGE SCALE GENOMIC DNA]</scope>
    <source>
        <strain evidence="6">HaeL-2018</strain>
    </source>
</reference>
<accession>A0A9J6H6X1</accession>
<dbReference type="VEuPathDB" id="VectorBase:HLOH_050471"/>
<evidence type="ECO:0000313" key="6">
    <source>
        <dbReference type="EMBL" id="KAH9382849.1"/>
    </source>
</evidence>
<dbReference type="InterPro" id="IPR001128">
    <property type="entry name" value="Cyt_P450"/>
</dbReference>
<evidence type="ECO:0000256" key="2">
    <source>
        <dbReference type="ARBA" id="ARBA00022723"/>
    </source>
</evidence>
<evidence type="ECO:0000313" key="7">
    <source>
        <dbReference type="Proteomes" id="UP000821853"/>
    </source>
</evidence>
<organism evidence="6 7">
    <name type="scientific">Haemaphysalis longicornis</name>
    <name type="common">Bush tick</name>
    <dbReference type="NCBI Taxonomy" id="44386"/>
    <lineage>
        <taxon>Eukaryota</taxon>
        <taxon>Metazoa</taxon>
        <taxon>Ecdysozoa</taxon>
        <taxon>Arthropoda</taxon>
        <taxon>Chelicerata</taxon>
        <taxon>Arachnida</taxon>
        <taxon>Acari</taxon>
        <taxon>Parasitiformes</taxon>
        <taxon>Ixodida</taxon>
        <taxon>Ixodoidea</taxon>
        <taxon>Ixodidae</taxon>
        <taxon>Haemaphysalinae</taxon>
        <taxon>Haemaphysalis</taxon>
    </lineage>
</organism>
<keyword evidence="2" id="KW-0479">Metal-binding</keyword>
<keyword evidence="4" id="KW-0560">Oxidoreductase</keyword>
<sequence>MEQQTKKRKCYLYESSEFRVPSSTRWHRREERHQSEAETSGTSDSSATPGTSSIAADAPSCATSSEEDVNMEENFFDCSEGIEGSEENSAPVPPEDTHEALKAALDEYGDETLPGSTTTKAAAIVMILAFVVAHGLPWDTVDGLLRLINALFGFRGNVLPRSKYLLRKMWSSQIDRYVKHHYYCNVCGSCVQECGPGSARCESCEKDFQLSALKAMGCFFSIMDLKRQIRQVINRCKEELFNKMALMNSTLNEPAISDITSAAVYKSLRSSSNISAGDLTLTFNTDGSPVYKSSKTSVWPIQFVINELPPRLRQQNTVLAGLWFGPTHPDMCVFLEKFVSAVQGIGQIVWTVGTQTVTSSIHAICCSVDAPARAEVCNQTRYNGHFGCPWCLTCGEKLAGALRYRRTDIEVERTPAGVFRDMKLAAELGVAVNGMNGLSPLINLKNFDIVRGQAVDYMHCVLLGVTRQLVGFWLDSPTTSKNLFYIGLNALNGDAWRDNRHFCMHMLRDLGFGKKSMQEHIKEEVNHLTNRIAEQHGRPLLIDKLLEASVANNISALVFGRRFPFEDPVRAFFDSRNDKLARVFATGAHYVFFPRWIFYVRNLLPSSGARIVKEVYEEIATFISGEVENHETALDDTDNRDFIDGYIKKIKEDRDSRVSNFKMDYLVGNAMSFFGAGTHTVKATLLWHLLNLADKVNTVQKRIQEEVDRVTGESRPPRWEDQDKMPFTMATIWEMYRWRAVSPLSLPRE</sequence>
<dbReference type="Pfam" id="PF00067">
    <property type="entry name" value="p450"/>
    <property type="match status" value="1"/>
</dbReference>
<dbReference type="Proteomes" id="UP000821853">
    <property type="component" value="Unassembled WGS sequence"/>
</dbReference>
<dbReference type="InterPro" id="IPR009667">
    <property type="entry name" value="DUF1258"/>
</dbReference>
<feature type="compositionally biased region" description="Polar residues" evidence="5">
    <location>
        <begin position="37"/>
        <end position="54"/>
    </location>
</feature>
<dbReference type="InterPro" id="IPR036396">
    <property type="entry name" value="Cyt_P450_sf"/>
</dbReference>
<dbReference type="PRINTS" id="PR00463">
    <property type="entry name" value="EP450I"/>
</dbReference>
<dbReference type="Gene3D" id="1.10.630.10">
    <property type="entry name" value="Cytochrome P450"/>
    <property type="match status" value="1"/>
</dbReference>
<keyword evidence="4" id="KW-0503">Monooxygenase</keyword>
<dbReference type="OMA" id="CESCEKD"/>
<evidence type="ECO:0008006" key="8">
    <source>
        <dbReference type="Google" id="ProtNLM"/>
    </source>
</evidence>
<dbReference type="PANTHER" id="PTHR24300">
    <property type="entry name" value="CYTOCHROME P450 508A4-RELATED"/>
    <property type="match status" value="1"/>
</dbReference>
<dbReference type="GO" id="GO:0006805">
    <property type="term" value="P:xenobiotic metabolic process"/>
    <property type="evidence" value="ECO:0007669"/>
    <property type="project" value="TreeGrafter"/>
</dbReference>
<dbReference type="InterPro" id="IPR050182">
    <property type="entry name" value="Cytochrome_P450_fam2"/>
</dbReference>
<evidence type="ECO:0000256" key="1">
    <source>
        <dbReference type="ARBA" id="ARBA00010617"/>
    </source>
</evidence>
<dbReference type="InterPro" id="IPR002401">
    <property type="entry name" value="Cyt_P450_E_grp-I"/>
</dbReference>
<dbReference type="AlphaFoldDB" id="A0A9J6H6X1"/>
<evidence type="ECO:0000256" key="4">
    <source>
        <dbReference type="ARBA" id="ARBA00023033"/>
    </source>
</evidence>
<proteinExistence type="inferred from homology"/>
<dbReference type="GO" id="GO:0005506">
    <property type="term" value="F:iron ion binding"/>
    <property type="evidence" value="ECO:0007669"/>
    <property type="project" value="InterPro"/>
</dbReference>
<dbReference type="EMBL" id="JABSTR010000474">
    <property type="protein sequence ID" value="KAH9382849.1"/>
    <property type="molecule type" value="Genomic_DNA"/>
</dbReference>
<dbReference type="SUPFAM" id="SSF48264">
    <property type="entry name" value="Cytochrome P450"/>
    <property type="match status" value="1"/>
</dbReference>
<gene>
    <name evidence="6" type="ORF">HPB48_023410</name>
</gene>
<dbReference type="GO" id="GO:0005737">
    <property type="term" value="C:cytoplasm"/>
    <property type="evidence" value="ECO:0007669"/>
    <property type="project" value="TreeGrafter"/>
</dbReference>
<evidence type="ECO:0000256" key="5">
    <source>
        <dbReference type="SAM" id="MobiDB-lite"/>
    </source>
</evidence>
<dbReference type="GO" id="GO:0020037">
    <property type="term" value="F:heme binding"/>
    <property type="evidence" value="ECO:0007669"/>
    <property type="project" value="InterPro"/>
</dbReference>